<dbReference type="GO" id="GO:0016491">
    <property type="term" value="F:oxidoreductase activity"/>
    <property type="evidence" value="ECO:0007669"/>
    <property type="project" value="UniProtKB-KW"/>
</dbReference>
<reference evidence="6 7" key="1">
    <citation type="submission" date="2024-10" db="EMBL/GenBank/DDBJ databases">
        <title>The Natural Products Discovery Center: Release of the First 8490 Sequenced Strains for Exploring Actinobacteria Biosynthetic Diversity.</title>
        <authorList>
            <person name="Kalkreuter E."/>
            <person name="Kautsar S.A."/>
            <person name="Yang D."/>
            <person name="Bader C.D."/>
            <person name="Teijaro C.N."/>
            <person name="Fluegel L."/>
            <person name="Davis C.M."/>
            <person name="Simpson J.R."/>
            <person name="Lauterbach L."/>
            <person name="Steele A.D."/>
            <person name="Gui C."/>
            <person name="Meng S."/>
            <person name="Li G."/>
            <person name="Viehrig K."/>
            <person name="Ye F."/>
            <person name="Su P."/>
            <person name="Kiefer A.F."/>
            <person name="Nichols A."/>
            <person name="Cepeda A.J."/>
            <person name="Yan W."/>
            <person name="Fan B."/>
            <person name="Jiang Y."/>
            <person name="Adhikari A."/>
            <person name="Zheng C.-J."/>
            <person name="Schuster L."/>
            <person name="Cowan T.M."/>
            <person name="Smanski M.J."/>
            <person name="Chevrette M.G."/>
            <person name="De Carvalho L.P.S."/>
            <person name="Shen B."/>
        </authorList>
    </citation>
    <scope>NUCLEOTIDE SEQUENCE [LARGE SCALE GENOMIC DNA]</scope>
    <source>
        <strain evidence="6 7">NPDC002593</strain>
    </source>
</reference>
<comment type="caution">
    <text evidence="6">The sequence shown here is derived from an EMBL/GenBank/DDBJ whole genome shotgun (WGS) entry which is preliminary data.</text>
</comment>
<evidence type="ECO:0000256" key="3">
    <source>
        <dbReference type="ARBA" id="ARBA00023002"/>
    </source>
</evidence>
<evidence type="ECO:0000256" key="1">
    <source>
        <dbReference type="ARBA" id="ARBA00022630"/>
    </source>
</evidence>
<dbReference type="EMBL" id="JBIAQY010000006">
    <property type="protein sequence ID" value="MFF3570011.1"/>
    <property type="molecule type" value="Genomic_DNA"/>
</dbReference>
<keyword evidence="3 6" id="KW-0560">Oxidoreductase</keyword>
<dbReference type="Pfam" id="PF00296">
    <property type="entry name" value="Bac_luciferase"/>
    <property type="match status" value="1"/>
</dbReference>
<dbReference type="EC" id="1.-.-.-" evidence="6"/>
<dbReference type="PANTHER" id="PTHR42847">
    <property type="entry name" value="ALKANESULFONATE MONOOXYGENASE"/>
    <property type="match status" value="1"/>
</dbReference>
<evidence type="ECO:0000256" key="4">
    <source>
        <dbReference type="ARBA" id="ARBA00023033"/>
    </source>
</evidence>
<accession>A0ABW6S139</accession>
<keyword evidence="1" id="KW-0285">Flavoprotein</keyword>
<dbReference type="Proteomes" id="UP001601992">
    <property type="component" value="Unassembled WGS sequence"/>
</dbReference>
<dbReference type="SUPFAM" id="SSF51679">
    <property type="entry name" value="Bacterial luciferase-like"/>
    <property type="match status" value="1"/>
</dbReference>
<name>A0ABW6S139_9NOCA</name>
<dbReference type="RefSeq" id="WP_040832602.1">
    <property type="nucleotide sequence ID" value="NZ_JBIAQY010000006.1"/>
</dbReference>
<organism evidence="6 7">
    <name type="scientific">Nocardia jiangxiensis</name>
    <dbReference type="NCBI Taxonomy" id="282685"/>
    <lineage>
        <taxon>Bacteria</taxon>
        <taxon>Bacillati</taxon>
        <taxon>Actinomycetota</taxon>
        <taxon>Actinomycetes</taxon>
        <taxon>Mycobacteriales</taxon>
        <taxon>Nocardiaceae</taxon>
        <taxon>Nocardia</taxon>
    </lineage>
</organism>
<dbReference type="NCBIfam" id="TIGR03619">
    <property type="entry name" value="F420_Rv2161c"/>
    <property type="match status" value="1"/>
</dbReference>
<dbReference type="Gene3D" id="3.20.20.30">
    <property type="entry name" value="Luciferase-like domain"/>
    <property type="match status" value="1"/>
</dbReference>
<dbReference type="InterPro" id="IPR019921">
    <property type="entry name" value="Lucif-like_OxRdtase_Rv2161c"/>
</dbReference>
<proteinExistence type="predicted"/>
<dbReference type="InterPro" id="IPR011251">
    <property type="entry name" value="Luciferase-like_dom"/>
</dbReference>
<dbReference type="PANTHER" id="PTHR42847:SF4">
    <property type="entry name" value="ALKANESULFONATE MONOOXYGENASE-RELATED"/>
    <property type="match status" value="1"/>
</dbReference>
<dbReference type="InterPro" id="IPR050172">
    <property type="entry name" value="SsuD_RutA_monooxygenase"/>
</dbReference>
<feature type="domain" description="Luciferase-like" evidence="5">
    <location>
        <begin position="11"/>
        <end position="234"/>
    </location>
</feature>
<gene>
    <name evidence="6" type="ORF">ACFYXQ_19730</name>
</gene>
<evidence type="ECO:0000313" key="7">
    <source>
        <dbReference type="Proteomes" id="UP001601992"/>
    </source>
</evidence>
<sequence>MKFWTGTAFTPTTDAIALARILDEVGFDGIVVSDHLIYPRELTSPYPSPTGKPMWTPDTAWPDSWVLIGAMAAVTQRIRFTNAVYVAPARPLLEVAKQVATAAVIADGRVALSVGAGWMREEFELMGQEFSTRGRRLDEMIEALPALWRGGWVSWTGKHYRIPELMIEPHPPEPVPIMCGGESEAAMRRAARLCDGWVGSAYTWDEAVHRVERLTALRREYGRESEPFEIMLAFREKHSVDLFKRAEDLGVTAVMCSPWARTTEPSAEQTGSSPADRYRPQIEKFAQDILSRMP</sequence>
<evidence type="ECO:0000313" key="6">
    <source>
        <dbReference type="EMBL" id="MFF3570011.1"/>
    </source>
</evidence>
<evidence type="ECO:0000256" key="2">
    <source>
        <dbReference type="ARBA" id="ARBA00022643"/>
    </source>
</evidence>
<keyword evidence="2" id="KW-0288">FMN</keyword>
<keyword evidence="7" id="KW-1185">Reference proteome</keyword>
<keyword evidence="4" id="KW-0503">Monooxygenase</keyword>
<evidence type="ECO:0000259" key="5">
    <source>
        <dbReference type="Pfam" id="PF00296"/>
    </source>
</evidence>
<protein>
    <submittedName>
        <fullName evidence="6">TIGR03619 family F420-dependent LLM class oxidoreductase</fullName>
        <ecNumber evidence="6">1.-.-.-</ecNumber>
    </submittedName>
</protein>
<dbReference type="InterPro" id="IPR036661">
    <property type="entry name" value="Luciferase-like_sf"/>
</dbReference>